<feature type="domain" description="Nitrite/sulphite reductase 4Fe-4S" evidence="8">
    <location>
        <begin position="118"/>
        <end position="270"/>
    </location>
</feature>
<keyword evidence="4" id="KW-0560">Oxidoreductase</keyword>
<dbReference type="PROSITE" id="PS00365">
    <property type="entry name" value="NIR_SIR"/>
    <property type="match status" value="2"/>
</dbReference>
<feature type="domain" description="Nitrite/Sulfite reductase ferredoxin-like" evidence="9">
    <location>
        <begin position="305"/>
        <end position="370"/>
    </location>
</feature>
<evidence type="ECO:0000256" key="1">
    <source>
        <dbReference type="ARBA" id="ARBA00022485"/>
    </source>
</evidence>
<keyword evidence="5" id="KW-0408">Iron</keyword>
<protein>
    <submittedName>
        <fullName evidence="10">Nitrite reductase</fullName>
    </submittedName>
</protein>
<keyword evidence="3" id="KW-0479">Metal-binding</keyword>
<dbReference type="InterPro" id="IPR006067">
    <property type="entry name" value="NO2/SO3_Rdtase_4Fe4S_dom"/>
</dbReference>
<proteinExistence type="predicted"/>
<evidence type="ECO:0000313" key="11">
    <source>
        <dbReference type="Proteomes" id="UP000179344"/>
    </source>
</evidence>
<feature type="region of interest" description="Disordered" evidence="7">
    <location>
        <begin position="681"/>
        <end position="702"/>
    </location>
</feature>
<dbReference type="Gene3D" id="3.30.413.10">
    <property type="entry name" value="Sulfite Reductase Hemoprotein, domain 1"/>
    <property type="match status" value="2"/>
</dbReference>
<dbReference type="GO" id="GO:0051539">
    <property type="term" value="F:4 iron, 4 sulfur cluster binding"/>
    <property type="evidence" value="ECO:0007669"/>
    <property type="project" value="UniProtKB-KW"/>
</dbReference>
<name>A0A1F6THX0_9PROT</name>
<dbReference type="PANTHER" id="PTHR32439:SF9">
    <property type="entry name" value="BLR3264 PROTEIN"/>
    <property type="match status" value="1"/>
</dbReference>
<gene>
    <name evidence="10" type="ORF">A2V92_05045</name>
</gene>
<dbReference type="EMBL" id="MFST01000038">
    <property type="protein sequence ID" value="OGI44688.1"/>
    <property type="molecule type" value="Genomic_DNA"/>
</dbReference>
<comment type="caution">
    <text evidence="10">The sequence shown here is derived from an EMBL/GenBank/DDBJ whole genome shotgun (WGS) entry which is preliminary data.</text>
</comment>
<feature type="compositionally biased region" description="Low complexity" evidence="7">
    <location>
        <begin position="686"/>
        <end position="696"/>
    </location>
</feature>
<reference evidence="10 11" key="1">
    <citation type="journal article" date="2016" name="Nat. Commun.">
        <title>Thousands of microbial genomes shed light on interconnected biogeochemical processes in an aquifer system.</title>
        <authorList>
            <person name="Anantharaman K."/>
            <person name="Brown C.T."/>
            <person name="Hug L.A."/>
            <person name="Sharon I."/>
            <person name="Castelle C.J."/>
            <person name="Probst A.J."/>
            <person name="Thomas B.C."/>
            <person name="Singh A."/>
            <person name="Wilkins M.J."/>
            <person name="Karaoz U."/>
            <person name="Brodie E.L."/>
            <person name="Williams K.H."/>
            <person name="Hubbard S.S."/>
            <person name="Banfield J.F."/>
        </authorList>
    </citation>
    <scope>NUCLEOTIDE SEQUENCE [LARGE SCALE GENOMIC DNA]</scope>
</reference>
<accession>A0A1F6THX0</accession>
<evidence type="ECO:0000256" key="2">
    <source>
        <dbReference type="ARBA" id="ARBA00022617"/>
    </source>
</evidence>
<feature type="domain" description="Nitrite/Sulfite reductase ferredoxin-like" evidence="9">
    <location>
        <begin position="42"/>
        <end position="108"/>
    </location>
</feature>
<evidence type="ECO:0000256" key="6">
    <source>
        <dbReference type="ARBA" id="ARBA00023014"/>
    </source>
</evidence>
<evidence type="ECO:0000256" key="3">
    <source>
        <dbReference type="ARBA" id="ARBA00022723"/>
    </source>
</evidence>
<dbReference type="Gene3D" id="3.90.480.10">
    <property type="entry name" value="Sulfite Reductase Hemoprotein,Domain 2"/>
    <property type="match status" value="1"/>
</dbReference>
<organism evidence="10 11">
    <name type="scientific">Candidatus Muproteobacteria bacterium RBG_16_65_31</name>
    <dbReference type="NCBI Taxonomy" id="1817759"/>
    <lineage>
        <taxon>Bacteria</taxon>
        <taxon>Pseudomonadati</taxon>
        <taxon>Pseudomonadota</taxon>
        <taxon>Candidatus Muproteobacteria</taxon>
    </lineage>
</organism>
<dbReference type="GO" id="GO:0016491">
    <property type="term" value="F:oxidoreductase activity"/>
    <property type="evidence" value="ECO:0007669"/>
    <property type="project" value="UniProtKB-KW"/>
</dbReference>
<dbReference type="PANTHER" id="PTHR32439">
    <property type="entry name" value="FERREDOXIN--NITRITE REDUCTASE, CHLOROPLASTIC"/>
    <property type="match status" value="1"/>
</dbReference>
<keyword evidence="1" id="KW-0004">4Fe-4S</keyword>
<dbReference type="GO" id="GO:0020037">
    <property type="term" value="F:heme binding"/>
    <property type="evidence" value="ECO:0007669"/>
    <property type="project" value="InterPro"/>
</dbReference>
<keyword evidence="2" id="KW-0349">Heme</keyword>
<evidence type="ECO:0000259" key="8">
    <source>
        <dbReference type="Pfam" id="PF01077"/>
    </source>
</evidence>
<dbReference type="InterPro" id="IPR006066">
    <property type="entry name" value="NO2/SO3_Rdtase_FeS/sirohaem_BS"/>
</dbReference>
<dbReference type="InterPro" id="IPR045854">
    <property type="entry name" value="NO2/SO3_Rdtase_4Fe4S_sf"/>
</dbReference>
<dbReference type="GO" id="GO:0046872">
    <property type="term" value="F:metal ion binding"/>
    <property type="evidence" value="ECO:0007669"/>
    <property type="project" value="UniProtKB-KW"/>
</dbReference>
<dbReference type="InterPro" id="IPR036136">
    <property type="entry name" value="Nit/Sulf_reduc_fer-like_dom_sf"/>
</dbReference>
<dbReference type="InterPro" id="IPR005117">
    <property type="entry name" value="NiRdtase/SiRdtase_haem-b_fer"/>
</dbReference>
<evidence type="ECO:0000313" key="10">
    <source>
        <dbReference type="EMBL" id="OGI44688.1"/>
    </source>
</evidence>
<dbReference type="Pfam" id="PF03460">
    <property type="entry name" value="NIR_SIR_ferr"/>
    <property type="match status" value="2"/>
</dbReference>
<dbReference type="AlphaFoldDB" id="A0A1F6THX0"/>
<dbReference type="InterPro" id="IPR051329">
    <property type="entry name" value="NIR_SIR_4Fe-4S"/>
</dbReference>
<evidence type="ECO:0000256" key="4">
    <source>
        <dbReference type="ARBA" id="ARBA00023002"/>
    </source>
</evidence>
<evidence type="ECO:0000256" key="5">
    <source>
        <dbReference type="ARBA" id="ARBA00023004"/>
    </source>
</evidence>
<keyword evidence="6" id="KW-0411">Iron-sulfur</keyword>
<evidence type="ECO:0000256" key="7">
    <source>
        <dbReference type="SAM" id="MobiDB-lite"/>
    </source>
</evidence>
<dbReference type="SUPFAM" id="SSF56014">
    <property type="entry name" value="Nitrite and sulphite reductase 4Fe-4S domain-like"/>
    <property type="match status" value="2"/>
</dbReference>
<dbReference type="SUPFAM" id="SSF55124">
    <property type="entry name" value="Nitrite/Sulfite reductase N-terminal domain-like"/>
    <property type="match status" value="2"/>
</dbReference>
<dbReference type="Proteomes" id="UP000179344">
    <property type="component" value="Unassembled WGS sequence"/>
</dbReference>
<sequence>MSNPNLVNEAELVHFEQTLRAFLDGRVDTDRFTAMRLQQGVYGQRQEGVNMVRIKLPGGRVTAAQLTAIAEGLERYARHDAVHITTRQDIQIHFVPLEHTPAVLRLLAGAGLTTREACGNTIRNITTCPLAGVCPREHVDVSRHLRGAVRHFLRNPLNQQLPRKFKISLSGCEADCAQGMTQDLGVVAARKDGRFGFKVLAGGGLGHKPRAAIVVEPFIEEKDLLLVMEAVVALHNRYSDRTRRAKSRIKFLVDRFGPEGFVAKYRAELARVKMALAGRDYPKGAWAQGADSEPPGPGAPRRLFAQKQSDLFVLPVGVPLGNLNAGQLRGLAAAAADHGLNDIRTTQDQNLMLLNVPAASLHALGRALEALGLGVPTGGDNVVACPGASTCRLGITTSMVLGAKLRGGAADLRIRVSGCHNGCAQPETGDIGIYGEGRRLHGKLIPHYQMYFGGDGVTGGGLALTGPSVPSARIEGAVQRVQEAYGAQRRENETFFAWARRVGREYFQELLADLVAVNPQEVQRLLRDHGKESDFRVVPLGGGECAGATQVQTEPLFFEAAHERGYRDALWFQRKYAEAAKCAEAIARLVGQGVAQLVGGKRPDDPAELAQELRRLLPEEPGLSEWLAAFAVELARPAEELGAEALAALFKAQDTWTVAAAEFCMRRNRQLDLAGALPAARPDQSGAANVRAARAGGAPGAA</sequence>
<evidence type="ECO:0000259" key="9">
    <source>
        <dbReference type="Pfam" id="PF03460"/>
    </source>
</evidence>
<dbReference type="Pfam" id="PF01077">
    <property type="entry name" value="NIR_SIR"/>
    <property type="match status" value="1"/>
</dbReference>